<dbReference type="InterPro" id="IPR002818">
    <property type="entry name" value="DJ-1/PfpI"/>
</dbReference>
<dbReference type="OrthoDB" id="6003696at2"/>
<dbReference type="Gene3D" id="3.40.50.880">
    <property type="match status" value="1"/>
</dbReference>
<dbReference type="Pfam" id="PF01965">
    <property type="entry name" value="DJ-1_PfpI"/>
    <property type="match status" value="1"/>
</dbReference>
<sequence length="184" mass="20517">MAKVGFIVFEDFAMWQVALLQKFLRNNGYDIETLSIGGGPVRTDGGIYVESQPLEYRTAEEYAMLLLPGAGGEMPASLLENKELHLFLQNFQGLIAASCASTILIASAGLLDGDYTTMPHFKDRYSNYLREEGYRDCDVVAGETVISARGYAHYEFMMAILERLGLLSQNPRLEKMALKLSKNQ</sequence>
<keyword evidence="3" id="KW-1185">Reference proteome</keyword>
<dbReference type="InterPro" id="IPR029062">
    <property type="entry name" value="Class_I_gatase-like"/>
</dbReference>
<comment type="caution">
    <text evidence="2">The sequence shown here is derived from an EMBL/GenBank/DDBJ whole genome shotgun (WGS) entry which is preliminary data.</text>
</comment>
<protein>
    <recommendedName>
        <fullName evidence="1">DJ-1/PfpI domain-containing protein</fullName>
    </recommendedName>
</protein>
<evidence type="ECO:0000313" key="2">
    <source>
        <dbReference type="EMBL" id="RDU35979.1"/>
    </source>
</evidence>
<dbReference type="Proteomes" id="UP000257144">
    <property type="component" value="Unassembled WGS sequence"/>
</dbReference>
<accession>A0A3D8GP77</accession>
<evidence type="ECO:0000259" key="1">
    <source>
        <dbReference type="Pfam" id="PF01965"/>
    </source>
</evidence>
<dbReference type="RefSeq" id="WP_115452906.1">
    <property type="nucleotide sequence ID" value="NZ_QNQT01000007.1"/>
</dbReference>
<dbReference type="SUPFAM" id="SSF52317">
    <property type="entry name" value="Class I glutamine amidotransferase-like"/>
    <property type="match status" value="1"/>
</dbReference>
<proteinExistence type="predicted"/>
<reference evidence="2 3" key="1">
    <citation type="submission" date="2018-07" db="EMBL/GenBank/DDBJ databases">
        <title>Bacillus sp. YLB-04 draft genome sequence.</title>
        <authorList>
            <person name="Yu L."/>
            <person name="Tang X."/>
        </authorList>
    </citation>
    <scope>NUCLEOTIDE SEQUENCE [LARGE SCALE GENOMIC DNA]</scope>
    <source>
        <strain evidence="2 3">YLB-04</strain>
    </source>
</reference>
<name>A0A3D8GP77_9BACI</name>
<gene>
    <name evidence="2" type="ORF">DRW41_15405</name>
</gene>
<dbReference type="EMBL" id="QNQT01000007">
    <property type="protein sequence ID" value="RDU35979.1"/>
    <property type="molecule type" value="Genomic_DNA"/>
</dbReference>
<feature type="domain" description="DJ-1/PfpI" evidence="1">
    <location>
        <begin position="3"/>
        <end position="162"/>
    </location>
</feature>
<organism evidence="2 3">
    <name type="scientific">Neobacillus piezotolerans</name>
    <dbReference type="NCBI Taxonomy" id="2259171"/>
    <lineage>
        <taxon>Bacteria</taxon>
        <taxon>Bacillati</taxon>
        <taxon>Bacillota</taxon>
        <taxon>Bacilli</taxon>
        <taxon>Bacillales</taxon>
        <taxon>Bacillaceae</taxon>
        <taxon>Neobacillus</taxon>
    </lineage>
</organism>
<dbReference type="AlphaFoldDB" id="A0A3D8GP77"/>
<evidence type="ECO:0000313" key="3">
    <source>
        <dbReference type="Proteomes" id="UP000257144"/>
    </source>
</evidence>